<sequence>MTAQPRPARVRPRQLASPLFRALALAAAGGLLLAGCASPVGGERALVGVWESAEADAANVLSIAPGRVVWRRDGQTQYHLARLTEHGLDLFLYGSIDRVPVRRTSQGLLVGTEPGVLYRPSNLKPAALELEPLVVVEAPQLPADRRKAIAAELIERGERDQAVREELQSGSSSDVVSRMVAIDRENTARMVELLGEVGWIDPERFGDEAARAAFLIVQHSGDKALMAAALPFVRAEWQAGRVPGGHFALMYDRLELGLGRPQLYGSQIFSMGEQPQVVAPLIDPVGVDARRAEVGLQPLAEYLEFFRGETGVPALFDWDLAPVIPTASD</sequence>
<reference evidence="1 2" key="1">
    <citation type="submission" date="2019-02" db="EMBL/GenBank/DDBJ databases">
        <title>Deep-cultivation of Planctomycetes and their phenomic and genomic characterization uncovers novel biology.</title>
        <authorList>
            <person name="Wiegand S."/>
            <person name="Jogler M."/>
            <person name="Boedeker C."/>
            <person name="Pinto D."/>
            <person name="Vollmers J."/>
            <person name="Rivas-Marin E."/>
            <person name="Kohn T."/>
            <person name="Peeters S.H."/>
            <person name="Heuer A."/>
            <person name="Rast P."/>
            <person name="Oberbeckmann S."/>
            <person name="Bunk B."/>
            <person name="Jeske O."/>
            <person name="Meyerdierks A."/>
            <person name="Storesund J.E."/>
            <person name="Kallscheuer N."/>
            <person name="Luecker S."/>
            <person name="Lage O.M."/>
            <person name="Pohl T."/>
            <person name="Merkel B.J."/>
            <person name="Hornburger P."/>
            <person name="Mueller R.-W."/>
            <person name="Bruemmer F."/>
            <person name="Labrenz M."/>
            <person name="Spormann A.M."/>
            <person name="Op den Camp H."/>
            <person name="Overmann J."/>
            <person name="Amann R."/>
            <person name="Jetten M.S.M."/>
            <person name="Mascher T."/>
            <person name="Medema M.H."/>
            <person name="Devos D.P."/>
            <person name="Kaster A.-K."/>
            <person name="Ovreas L."/>
            <person name="Rohde M."/>
            <person name="Galperin M.Y."/>
            <person name="Jogler C."/>
        </authorList>
    </citation>
    <scope>NUCLEOTIDE SEQUENCE [LARGE SCALE GENOMIC DNA]</scope>
    <source>
        <strain evidence="1 2">Pla133</strain>
    </source>
</reference>
<dbReference type="AlphaFoldDB" id="A0A518BRM3"/>
<dbReference type="KEGG" id="pbap:Pla133_47460"/>
<keyword evidence="2" id="KW-1185">Reference proteome</keyword>
<dbReference type="EMBL" id="CP036287">
    <property type="protein sequence ID" value="QDU69625.1"/>
    <property type="molecule type" value="Genomic_DNA"/>
</dbReference>
<dbReference type="RefSeq" id="WP_145069697.1">
    <property type="nucleotide sequence ID" value="NZ_CP036287.1"/>
</dbReference>
<protein>
    <submittedName>
        <fullName evidence="1">Uncharacterized protein</fullName>
    </submittedName>
</protein>
<dbReference type="Pfam" id="PF20329">
    <property type="entry name" value="DUF6624"/>
    <property type="match status" value="1"/>
</dbReference>
<evidence type="ECO:0000313" key="2">
    <source>
        <dbReference type="Proteomes" id="UP000316921"/>
    </source>
</evidence>
<accession>A0A518BRM3</accession>
<dbReference type="Proteomes" id="UP000316921">
    <property type="component" value="Chromosome"/>
</dbReference>
<organism evidence="1 2">
    <name type="scientific">Engelhardtia mirabilis</name>
    <dbReference type="NCBI Taxonomy" id="2528011"/>
    <lineage>
        <taxon>Bacteria</taxon>
        <taxon>Pseudomonadati</taxon>
        <taxon>Planctomycetota</taxon>
        <taxon>Planctomycetia</taxon>
        <taxon>Planctomycetia incertae sedis</taxon>
        <taxon>Engelhardtia</taxon>
    </lineage>
</organism>
<name>A0A518BRM3_9BACT</name>
<evidence type="ECO:0000313" key="1">
    <source>
        <dbReference type="EMBL" id="QDU69625.1"/>
    </source>
</evidence>
<gene>
    <name evidence="1" type="ORF">Pla133_47460</name>
</gene>
<dbReference type="InterPro" id="IPR046732">
    <property type="entry name" value="DUF6624"/>
</dbReference>
<proteinExistence type="predicted"/>